<organism evidence="2 3">
    <name type="scientific">Metarhizium rileyi (strain RCEF 4871)</name>
    <name type="common">Nomuraea rileyi</name>
    <dbReference type="NCBI Taxonomy" id="1649241"/>
    <lineage>
        <taxon>Eukaryota</taxon>
        <taxon>Fungi</taxon>
        <taxon>Dikarya</taxon>
        <taxon>Ascomycota</taxon>
        <taxon>Pezizomycotina</taxon>
        <taxon>Sordariomycetes</taxon>
        <taxon>Hypocreomycetidae</taxon>
        <taxon>Hypocreales</taxon>
        <taxon>Clavicipitaceae</taxon>
        <taxon>Metarhizium</taxon>
    </lineage>
</organism>
<evidence type="ECO:0000256" key="1">
    <source>
        <dbReference type="SAM" id="MobiDB-lite"/>
    </source>
</evidence>
<sequence length="504" mass="55869">MEVEGKVIADSWGTTEYEKFLFLQESDLSGSFSHPARYFVDAPAYTSNADVVLLNNHIHRLDGNTAVRKDSADAAKDIFSDDHGSCPRADGYLHSAGITHLRLSYNHISALGIQKLLRISNGHIEDLACDSMPLLPKVGRHRREWPPSSNLHGILGAAHLFRPAFSSNLRVLRIHHSLVTNIPSLQMEGLPSLARLFLAETAILQRVSKAYPQTFIPDMNPRLLSLTLTCLPRRSCGPLISRLLQFLRLLAVQEREIQDASLNAATRRSPGVLQGLRHLRLEFEPDSEETFSTLEGIDPEALMNSGGKIFSFFENEKIEEQQASGWSRSSARQVSHSKRVERSGSVAVDETTSGSGRDNLETVAYDTDWNGSRISIPVWVGPSGLDAPEVLKEYRRLVLERHVREGVGPVTPAQILAGAPGKSFIFHIAWSAAVMPSELRSPARGELNGMRDVLDELKTYRLNGRANYMKHGKLAQSDGRLVALREPPNFWTGRLEVSAGSSQY</sequence>
<evidence type="ECO:0000313" key="2">
    <source>
        <dbReference type="EMBL" id="TWU74050.1"/>
    </source>
</evidence>
<dbReference type="InterPro" id="IPR032675">
    <property type="entry name" value="LRR_dom_sf"/>
</dbReference>
<protein>
    <recommendedName>
        <fullName evidence="4">Leucine rich repeat domain containing protein</fullName>
    </recommendedName>
</protein>
<accession>A0A5C6G8R6</accession>
<comment type="caution">
    <text evidence="2">The sequence shown here is derived from an EMBL/GenBank/DDBJ whole genome shotgun (WGS) entry which is preliminary data.</text>
</comment>
<evidence type="ECO:0000313" key="3">
    <source>
        <dbReference type="Proteomes" id="UP000317257"/>
    </source>
</evidence>
<dbReference type="SUPFAM" id="SSF52047">
    <property type="entry name" value="RNI-like"/>
    <property type="match status" value="1"/>
</dbReference>
<proteinExistence type="predicted"/>
<dbReference type="EMBL" id="SBHS01000013">
    <property type="protein sequence ID" value="TWU74050.1"/>
    <property type="molecule type" value="Genomic_DNA"/>
</dbReference>
<feature type="region of interest" description="Disordered" evidence="1">
    <location>
        <begin position="323"/>
        <end position="360"/>
    </location>
</feature>
<gene>
    <name evidence="2" type="ORF">ED733_002932</name>
</gene>
<dbReference type="AlphaFoldDB" id="A0A5C6G8R6"/>
<name>A0A5C6G8R6_METRR</name>
<reference evidence="3" key="1">
    <citation type="submission" date="2018-12" db="EMBL/GenBank/DDBJ databases">
        <title>The complete genome of Metarhizium rileyi, a key fungal pathogen of Lepidoptera.</title>
        <authorList>
            <person name="Binneck E."/>
            <person name="Lastra C.C.L."/>
            <person name="Sosa-Gomez D.R."/>
        </authorList>
    </citation>
    <scope>NUCLEOTIDE SEQUENCE [LARGE SCALE GENOMIC DNA]</scope>
    <source>
        <strain evidence="3">Cep018-CH2</strain>
    </source>
</reference>
<dbReference type="Proteomes" id="UP000317257">
    <property type="component" value="Unassembled WGS sequence"/>
</dbReference>
<evidence type="ECO:0008006" key="4">
    <source>
        <dbReference type="Google" id="ProtNLM"/>
    </source>
</evidence>
<feature type="compositionally biased region" description="Polar residues" evidence="1">
    <location>
        <begin position="323"/>
        <end position="334"/>
    </location>
</feature>
<dbReference type="Gene3D" id="3.80.10.10">
    <property type="entry name" value="Ribonuclease Inhibitor"/>
    <property type="match status" value="1"/>
</dbReference>